<dbReference type="InParanoid" id="K1RJX1"/>
<gene>
    <name evidence="1" type="ORF">CGI_10009461</name>
</gene>
<organism evidence="1">
    <name type="scientific">Magallana gigas</name>
    <name type="common">Pacific oyster</name>
    <name type="synonym">Crassostrea gigas</name>
    <dbReference type="NCBI Taxonomy" id="29159"/>
    <lineage>
        <taxon>Eukaryota</taxon>
        <taxon>Metazoa</taxon>
        <taxon>Spiralia</taxon>
        <taxon>Lophotrochozoa</taxon>
        <taxon>Mollusca</taxon>
        <taxon>Bivalvia</taxon>
        <taxon>Autobranchia</taxon>
        <taxon>Pteriomorphia</taxon>
        <taxon>Ostreida</taxon>
        <taxon>Ostreoidea</taxon>
        <taxon>Ostreidae</taxon>
        <taxon>Magallana</taxon>
    </lineage>
</organism>
<reference evidence="1" key="1">
    <citation type="journal article" date="2012" name="Nature">
        <title>The oyster genome reveals stress adaptation and complexity of shell formation.</title>
        <authorList>
            <person name="Zhang G."/>
            <person name="Fang X."/>
            <person name="Guo X."/>
            <person name="Li L."/>
            <person name="Luo R."/>
            <person name="Xu F."/>
            <person name="Yang P."/>
            <person name="Zhang L."/>
            <person name="Wang X."/>
            <person name="Qi H."/>
            <person name="Xiong Z."/>
            <person name="Que H."/>
            <person name="Xie Y."/>
            <person name="Holland P.W."/>
            <person name="Paps J."/>
            <person name="Zhu Y."/>
            <person name="Wu F."/>
            <person name="Chen Y."/>
            <person name="Wang J."/>
            <person name="Peng C."/>
            <person name="Meng J."/>
            <person name="Yang L."/>
            <person name="Liu J."/>
            <person name="Wen B."/>
            <person name="Zhang N."/>
            <person name="Huang Z."/>
            <person name="Zhu Q."/>
            <person name="Feng Y."/>
            <person name="Mount A."/>
            <person name="Hedgecock D."/>
            <person name="Xu Z."/>
            <person name="Liu Y."/>
            <person name="Domazet-Loso T."/>
            <person name="Du Y."/>
            <person name="Sun X."/>
            <person name="Zhang S."/>
            <person name="Liu B."/>
            <person name="Cheng P."/>
            <person name="Jiang X."/>
            <person name="Li J."/>
            <person name="Fan D."/>
            <person name="Wang W."/>
            <person name="Fu W."/>
            <person name="Wang T."/>
            <person name="Wang B."/>
            <person name="Zhang J."/>
            <person name="Peng Z."/>
            <person name="Li Y."/>
            <person name="Li N."/>
            <person name="Wang J."/>
            <person name="Chen M."/>
            <person name="He Y."/>
            <person name="Tan F."/>
            <person name="Song X."/>
            <person name="Zheng Q."/>
            <person name="Huang R."/>
            <person name="Yang H."/>
            <person name="Du X."/>
            <person name="Chen L."/>
            <person name="Yang M."/>
            <person name="Gaffney P.M."/>
            <person name="Wang S."/>
            <person name="Luo L."/>
            <person name="She Z."/>
            <person name="Ming Y."/>
            <person name="Huang W."/>
            <person name="Zhang S."/>
            <person name="Huang B."/>
            <person name="Zhang Y."/>
            <person name="Qu T."/>
            <person name="Ni P."/>
            <person name="Miao G."/>
            <person name="Wang J."/>
            <person name="Wang Q."/>
            <person name="Steinberg C.E."/>
            <person name="Wang H."/>
            <person name="Li N."/>
            <person name="Qian L."/>
            <person name="Zhang G."/>
            <person name="Li Y."/>
            <person name="Yang H."/>
            <person name="Liu X."/>
            <person name="Wang J."/>
            <person name="Yin Y."/>
            <person name="Wang J."/>
        </authorList>
    </citation>
    <scope>NUCLEOTIDE SEQUENCE [LARGE SCALE GENOMIC DNA]</scope>
    <source>
        <strain evidence="1">05x7-T-G4-1.051#20</strain>
    </source>
</reference>
<name>K1RJX1_MAGGI</name>
<accession>K1RJX1</accession>
<proteinExistence type="predicted"/>
<dbReference type="HOGENOM" id="CLU_1564414_0_0_1"/>
<dbReference type="EMBL" id="JH816409">
    <property type="protein sequence ID" value="EKC34511.1"/>
    <property type="molecule type" value="Genomic_DNA"/>
</dbReference>
<protein>
    <submittedName>
        <fullName evidence="1">Uncharacterized protein</fullName>
    </submittedName>
</protein>
<evidence type="ECO:0000313" key="1">
    <source>
        <dbReference type="EMBL" id="EKC34511.1"/>
    </source>
</evidence>
<dbReference type="AlphaFoldDB" id="K1RJX1"/>
<sequence length="171" mass="19443">MSCPKDGCPSALVFPTQSKYKRHLTKKHFHEVVLYSWQVFHCKVSCRSRYDMKVHLLRVHNTAKGLVENILSKSQRNCRPNGSFINPGKCTFYVCPVLLLDVSTQTRCKDLPPFAFLEVPESKEDILIVHSVVRGVVIFGAADSVMSNTPVLLYYEVFSIHVSFFNNSCDL</sequence>